<dbReference type="AlphaFoldDB" id="A0A919HTM4"/>
<organism evidence="3 4">
    <name type="scientific">Klebsiella pneumoniae</name>
    <dbReference type="NCBI Taxonomy" id="573"/>
    <lineage>
        <taxon>Bacteria</taxon>
        <taxon>Pseudomonadati</taxon>
        <taxon>Pseudomonadota</taxon>
        <taxon>Gammaproteobacteria</taxon>
        <taxon>Enterobacterales</taxon>
        <taxon>Enterobacteriaceae</taxon>
        <taxon>Klebsiella/Raoultella group</taxon>
        <taxon>Klebsiella</taxon>
        <taxon>Klebsiella pneumoniae complex</taxon>
    </lineage>
</organism>
<evidence type="ECO:0000256" key="1">
    <source>
        <dbReference type="SAM" id="MobiDB-lite"/>
    </source>
</evidence>
<evidence type="ECO:0000313" key="3">
    <source>
        <dbReference type="EMBL" id="GHK53512.1"/>
    </source>
</evidence>
<dbReference type="Pfam" id="PF01261">
    <property type="entry name" value="AP_endonuc_2"/>
    <property type="match status" value="1"/>
</dbReference>
<name>A0A919HTM4_KLEPN</name>
<sequence length="91" mass="10208">MTFERFLTLVDNHPRCNMLYDPSHLHLQQMDYLTYIDIYHARIKAFHVKDAEFRRNGRNGVYGGYQPGSSGPGVSALPATGRSTSKGCSVS</sequence>
<dbReference type="Gene3D" id="3.20.20.150">
    <property type="entry name" value="Divalent-metal-dependent TIM barrel enzymes"/>
    <property type="match status" value="1"/>
</dbReference>
<protein>
    <recommendedName>
        <fullName evidence="2">Xylose isomerase-like TIM barrel domain-containing protein</fullName>
    </recommendedName>
</protein>
<proteinExistence type="predicted"/>
<reference evidence="3" key="1">
    <citation type="submission" date="2020-10" db="EMBL/GenBank/DDBJ databases">
        <title>Genome Sequence of ESBL Producing Zambian Clinical Strains.</title>
        <authorList>
            <person name="Shawa M."/>
            <person name="Furuta Y."/>
            <person name="Simbotwe M."/>
            <person name="Mulenga E."/>
            <person name="Mubanga M."/>
            <person name="Mulenga G."/>
            <person name="Kaile C."/>
            <person name="Zorigt T."/>
            <person name="Hang'ombe B."/>
            <person name="Higashi H."/>
        </authorList>
    </citation>
    <scope>NUCLEOTIDE SEQUENCE</scope>
    <source>
        <strain evidence="3">Zam_UTH_09</strain>
    </source>
</reference>
<dbReference type="InterPro" id="IPR036237">
    <property type="entry name" value="Xyl_isomerase-like_sf"/>
</dbReference>
<gene>
    <name evidence="3" type="ORF">KPZU09_32480</name>
</gene>
<accession>A0A919HTM4</accession>
<comment type="caution">
    <text evidence="3">The sequence shown here is derived from an EMBL/GenBank/DDBJ whole genome shotgun (WGS) entry which is preliminary data.</text>
</comment>
<dbReference type="SUPFAM" id="SSF51658">
    <property type="entry name" value="Xylose isomerase-like"/>
    <property type="match status" value="1"/>
</dbReference>
<dbReference type="Proteomes" id="UP000655094">
    <property type="component" value="Unassembled WGS sequence"/>
</dbReference>
<feature type="domain" description="Xylose isomerase-like TIM barrel" evidence="2">
    <location>
        <begin position="2"/>
        <end position="59"/>
    </location>
</feature>
<feature type="region of interest" description="Disordered" evidence="1">
    <location>
        <begin position="59"/>
        <end position="91"/>
    </location>
</feature>
<dbReference type="InterPro" id="IPR013022">
    <property type="entry name" value="Xyl_isomerase-like_TIM-brl"/>
</dbReference>
<evidence type="ECO:0000259" key="2">
    <source>
        <dbReference type="Pfam" id="PF01261"/>
    </source>
</evidence>
<dbReference type="EMBL" id="BNFF01000001">
    <property type="protein sequence ID" value="GHK53512.1"/>
    <property type="molecule type" value="Genomic_DNA"/>
</dbReference>
<feature type="compositionally biased region" description="Polar residues" evidence="1">
    <location>
        <begin position="81"/>
        <end position="91"/>
    </location>
</feature>
<evidence type="ECO:0000313" key="4">
    <source>
        <dbReference type="Proteomes" id="UP000655094"/>
    </source>
</evidence>